<dbReference type="InterPro" id="IPR052945">
    <property type="entry name" value="Mitotic_Regulator"/>
</dbReference>
<sequence>MPSPSPDLLFLVRGGGWLRNASKRHPRRHAPEDDALASPGRLSSRPPSSRVNAACGPACPAAVIVLSHDFLPDCQRPRDAPPTSRPAGGTRSHLTEPSAYRLPCLPWGRDASPRCLAAATQPAIRIHRRRTIDGRGDRRLSPGDWESSSYRPWARVLDTQDDCAADLAARLSTGRRRRPLRPRASPLPARVLDPPPHTGTAHSAQPHTPLQTEGEEGSWTATTQATSVHADNRRHGQSHSSTLAEALSKETDGLTSPVAVSRAEPPNVGGPGETQPNRTTGPSPFQLPEATEKKEAGLPQQRTPLFTPTVSPTFNPAEALSKETDGLLLRSHSAEPEPGWRQNGKTWGDNTGEEDGKREEPEDGESADSADEEEIGTADFRAAGAEDQGIRVRMDSVGPGNESAGGPQEDGASVGDADEDRSAESAICSQRLLNEGHERWEGDRCPICFLFIGLPEGEHSQINVCCMKSVCNGCILAAEQRGIYDICPFCRTPHPSDDASKLAMVQKRVSKRDAEAIFHLGSFYDNGYFGLTKDVPRAIELWTEAAELGSVHAHYNLGFVYYEGDGVEEDKPRGVQYWQKAAVKGQVSSRHCLGTVESTNGNYEVAVQHWMISAKMGDEDSLNEIKRMFMEGEATKAQYAEALRGYGDAVEEMKSHQREEAMQTRSPLAEGRDEGLVFSRINLDVGIQQWELNLILHSTRYRQRVEEDSLNGIKYMFMEGHTTEVKSDEALRGHQLAVEETKSPHGEEVKMLGI</sequence>
<feature type="compositionally biased region" description="Polar residues" evidence="2">
    <location>
        <begin position="274"/>
        <end position="283"/>
    </location>
</feature>
<feature type="region of interest" description="Disordered" evidence="2">
    <location>
        <begin position="173"/>
        <end position="317"/>
    </location>
</feature>
<feature type="region of interest" description="Disordered" evidence="2">
    <location>
        <begin position="20"/>
        <end position="52"/>
    </location>
</feature>
<keyword evidence="1" id="KW-0479">Metal-binding</keyword>
<feature type="compositionally biased region" description="Low complexity" evidence="2">
    <location>
        <begin position="38"/>
        <end position="50"/>
    </location>
</feature>
<accession>K0RSM9</accession>
<feature type="compositionally biased region" description="Polar residues" evidence="2">
    <location>
        <begin position="219"/>
        <end position="229"/>
    </location>
</feature>
<keyword evidence="1" id="KW-0863">Zinc-finger</keyword>
<protein>
    <recommendedName>
        <fullName evidence="3">RING-type domain-containing protein</fullName>
    </recommendedName>
</protein>
<organism evidence="4 5">
    <name type="scientific">Thalassiosira oceanica</name>
    <name type="common">Marine diatom</name>
    <dbReference type="NCBI Taxonomy" id="159749"/>
    <lineage>
        <taxon>Eukaryota</taxon>
        <taxon>Sar</taxon>
        <taxon>Stramenopiles</taxon>
        <taxon>Ochrophyta</taxon>
        <taxon>Bacillariophyta</taxon>
        <taxon>Coscinodiscophyceae</taxon>
        <taxon>Thalassiosirophycidae</taxon>
        <taxon>Thalassiosirales</taxon>
        <taxon>Thalassiosiraceae</taxon>
        <taxon>Thalassiosira</taxon>
    </lineage>
</organism>
<evidence type="ECO:0000313" key="4">
    <source>
        <dbReference type="EMBL" id="EJK51936.1"/>
    </source>
</evidence>
<dbReference type="AlphaFoldDB" id="K0RSM9"/>
<dbReference type="Proteomes" id="UP000266841">
    <property type="component" value="Unassembled WGS sequence"/>
</dbReference>
<evidence type="ECO:0000313" key="5">
    <source>
        <dbReference type="Proteomes" id="UP000266841"/>
    </source>
</evidence>
<dbReference type="InterPro" id="IPR001841">
    <property type="entry name" value="Znf_RING"/>
</dbReference>
<dbReference type="PANTHER" id="PTHR43628:SF1">
    <property type="entry name" value="CHITIN SYNTHASE REGULATORY FACTOR 2-RELATED"/>
    <property type="match status" value="1"/>
</dbReference>
<dbReference type="PROSITE" id="PS50089">
    <property type="entry name" value="ZF_RING_2"/>
    <property type="match status" value="1"/>
</dbReference>
<reference evidence="4 5" key="1">
    <citation type="journal article" date="2012" name="Genome Biol.">
        <title>Genome and low-iron response of an oceanic diatom adapted to chronic iron limitation.</title>
        <authorList>
            <person name="Lommer M."/>
            <person name="Specht M."/>
            <person name="Roy A.S."/>
            <person name="Kraemer L."/>
            <person name="Andreson R."/>
            <person name="Gutowska M.A."/>
            <person name="Wolf J."/>
            <person name="Bergner S.V."/>
            <person name="Schilhabel M.B."/>
            <person name="Klostermeier U.C."/>
            <person name="Beiko R.G."/>
            <person name="Rosenstiel P."/>
            <person name="Hippler M."/>
            <person name="Laroche J."/>
        </authorList>
    </citation>
    <scope>NUCLEOTIDE SEQUENCE [LARGE SCALE GENOMIC DNA]</scope>
    <source>
        <strain evidence="4 5">CCMP1005</strain>
    </source>
</reference>
<keyword evidence="1" id="KW-0862">Zinc</keyword>
<feature type="region of interest" description="Disordered" evidence="2">
    <location>
        <begin position="75"/>
        <end position="95"/>
    </location>
</feature>
<dbReference type="Gene3D" id="1.25.40.10">
    <property type="entry name" value="Tetratricopeptide repeat domain"/>
    <property type="match status" value="1"/>
</dbReference>
<proteinExistence type="predicted"/>
<dbReference type="Pfam" id="PF08238">
    <property type="entry name" value="Sel1"/>
    <property type="match status" value="2"/>
</dbReference>
<feature type="domain" description="RING-type" evidence="3">
    <location>
        <begin position="445"/>
        <end position="491"/>
    </location>
</feature>
<comment type="caution">
    <text evidence="4">The sequence shown here is derived from an EMBL/GenBank/DDBJ whole genome shotgun (WGS) entry which is preliminary data.</text>
</comment>
<name>K0RSM9_THAOC</name>
<keyword evidence="5" id="KW-1185">Reference proteome</keyword>
<dbReference type="GO" id="GO:0008270">
    <property type="term" value="F:zinc ion binding"/>
    <property type="evidence" value="ECO:0007669"/>
    <property type="project" value="UniProtKB-KW"/>
</dbReference>
<evidence type="ECO:0000256" key="2">
    <source>
        <dbReference type="SAM" id="MobiDB-lite"/>
    </source>
</evidence>
<dbReference type="InterPro" id="IPR006597">
    <property type="entry name" value="Sel1-like"/>
</dbReference>
<feature type="compositionally biased region" description="Polar residues" evidence="2">
    <location>
        <begin position="200"/>
        <end position="211"/>
    </location>
</feature>
<feature type="compositionally biased region" description="Polar residues" evidence="2">
    <location>
        <begin position="300"/>
        <end position="314"/>
    </location>
</feature>
<feature type="region of interest" description="Disordered" evidence="2">
    <location>
        <begin position="331"/>
        <end position="421"/>
    </location>
</feature>
<evidence type="ECO:0000259" key="3">
    <source>
        <dbReference type="PROSITE" id="PS50089"/>
    </source>
</evidence>
<dbReference type="EMBL" id="AGNL01040739">
    <property type="protein sequence ID" value="EJK51936.1"/>
    <property type="molecule type" value="Genomic_DNA"/>
</dbReference>
<dbReference type="SUPFAM" id="SSF57850">
    <property type="entry name" value="RING/U-box"/>
    <property type="match status" value="1"/>
</dbReference>
<dbReference type="SMART" id="SM00671">
    <property type="entry name" value="SEL1"/>
    <property type="match status" value="2"/>
</dbReference>
<dbReference type="SUPFAM" id="SSF81901">
    <property type="entry name" value="HCP-like"/>
    <property type="match status" value="1"/>
</dbReference>
<dbReference type="PANTHER" id="PTHR43628">
    <property type="entry name" value="ACTIVATOR OF C KINASE PROTEIN 1-RELATED"/>
    <property type="match status" value="1"/>
</dbReference>
<dbReference type="InterPro" id="IPR011990">
    <property type="entry name" value="TPR-like_helical_dom_sf"/>
</dbReference>
<feature type="compositionally biased region" description="Acidic residues" evidence="2">
    <location>
        <begin position="361"/>
        <end position="376"/>
    </location>
</feature>
<evidence type="ECO:0000256" key="1">
    <source>
        <dbReference type="PROSITE-ProRule" id="PRU00175"/>
    </source>
</evidence>
<gene>
    <name evidence="4" type="ORF">THAOC_28847</name>
</gene>